<keyword evidence="4 5" id="KW-0472">Membrane</keyword>
<dbReference type="InterPro" id="IPR050307">
    <property type="entry name" value="Sterol_Desaturase_Related"/>
</dbReference>
<dbReference type="RefSeq" id="WP_273600694.1">
    <property type="nucleotide sequence ID" value="NZ_JAQQXT010000007.1"/>
</dbReference>
<evidence type="ECO:0000256" key="3">
    <source>
        <dbReference type="ARBA" id="ARBA00022989"/>
    </source>
</evidence>
<comment type="caution">
    <text evidence="7">The sequence shown here is derived from an EMBL/GenBank/DDBJ whole genome shotgun (WGS) entry which is preliminary data.</text>
</comment>
<evidence type="ECO:0000256" key="5">
    <source>
        <dbReference type="SAM" id="Phobius"/>
    </source>
</evidence>
<evidence type="ECO:0000313" key="8">
    <source>
        <dbReference type="Proteomes" id="UP001221189"/>
    </source>
</evidence>
<comment type="subcellular location">
    <subcellularLocation>
        <location evidence="1">Membrane</location>
    </subcellularLocation>
</comment>
<evidence type="ECO:0000259" key="6">
    <source>
        <dbReference type="Pfam" id="PF04116"/>
    </source>
</evidence>
<dbReference type="PANTHER" id="PTHR11863">
    <property type="entry name" value="STEROL DESATURASE"/>
    <property type="match status" value="1"/>
</dbReference>
<evidence type="ECO:0000256" key="4">
    <source>
        <dbReference type="ARBA" id="ARBA00023136"/>
    </source>
</evidence>
<feature type="transmembrane region" description="Helical" evidence="5">
    <location>
        <begin position="35"/>
        <end position="51"/>
    </location>
</feature>
<feature type="transmembrane region" description="Helical" evidence="5">
    <location>
        <begin position="72"/>
        <end position="97"/>
    </location>
</feature>
<name>A0ABT5KG24_9BURK</name>
<organism evidence="7 8">
    <name type="scientific">Roseateles albus</name>
    <dbReference type="NCBI Taxonomy" id="2987525"/>
    <lineage>
        <taxon>Bacteria</taxon>
        <taxon>Pseudomonadati</taxon>
        <taxon>Pseudomonadota</taxon>
        <taxon>Betaproteobacteria</taxon>
        <taxon>Burkholderiales</taxon>
        <taxon>Sphaerotilaceae</taxon>
        <taxon>Roseateles</taxon>
    </lineage>
</organism>
<proteinExistence type="predicted"/>
<dbReference type="Pfam" id="PF04116">
    <property type="entry name" value="FA_hydroxylase"/>
    <property type="match status" value="1"/>
</dbReference>
<evidence type="ECO:0000256" key="2">
    <source>
        <dbReference type="ARBA" id="ARBA00022692"/>
    </source>
</evidence>
<evidence type="ECO:0000313" key="7">
    <source>
        <dbReference type="EMBL" id="MDC8772504.1"/>
    </source>
</evidence>
<evidence type="ECO:0000256" key="1">
    <source>
        <dbReference type="ARBA" id="ARBA00004370"/>
    </source>
</evidence>
<gene>
    <name evidence="7" type="ORF">PRZ03_13055</name>
</gene>
<keyword evidence="2 5" id="KW-0812">Transmembrane</keyword>
<accession>A0ABT5KG24</accession>
<dbReference type="EMBL" id="JAQQXT010000007">
    <property type="protein sequence ID" value="MDC8772504.1"/>
    <property type="molecule type" value="Genomic_DNA"/>
</dbReference>
<protein>
    <submittedName>
        <fullName evidence="7">Sterol desaturase family protein</fullName>
    </submittedName>
</protein>
<keyword evidence="8" id="KW-1185">Reference proteome</keyword>
<reference evidence="7 8" key="1">
    <citation type="submission" date="2022-10" db="EMBL/GenBank/DDBJ databases">
        <title>Paucibacter sp. hw1 Genome sequencing.</title>
        <authorList>
            <person name="Park S."/>
        </authorList>
    </citation>
    <scope>NUCLEOTIDE SEQUENCE [LARGE SCALE GENOMIC DNA]</scope>
    <source>
        <strain evidence="8">hw1</strain>
    </source>
</reference>
<keyword evidence="3 5" id="KW-1133">Transmembrane helix</keyword>
<dbReference type="Proteomes" id="UP001221189">
    <property type="component" value="Unassembled WGS sequence"/>
</dbReference>
<dbReference type="InterPro" id="IPR006694">
    <property type="entry name" value="Fatty_acid_hydroxylase"/>
</dbReference>
<feature type="domain" description="Fatty acid hydroxylase" evidence="6">
    <location>
        <begin position="117"/>
        <end position="248"/>
    </location>
</feature>
<sequence>MQTRLRSFNWPHLLLLLALWPYAALTAAAGWSPDAVLGAGTLGALLWLMLWERRLPQHQPWQALPAELARDGAFLGINAVAEALASALLMGLGIYWARYHATPGWAAELPPLLALPLALALGELGPFALHRLAHSRPWLWRIHSLHHHPAKLNAANSVLAHPLNVIWNKLARVLPWLLLGFEPQVMLWAALFIQVQGAAVHANIRGSLGPLDWLIGSAELHRWHHSALEGEAQNYGTAIPLWDQLFGSYLRRPRAQPKQLGLYARQAEMATNTLVA</sequence>